<dbReference type="AlphaFoldDB" id="A0A1H5PBF4"/>
<accession>A0A1H5PBF4</accession>
<sequence length="76" mass="8215">MILIDKDRIGNPHWVWNAKSFYEKSVQSNFPSASSEVRAPAEGESTKPDSTGTISPPSGQPHDGTQPPPNIGREAI</sequence>
<dbReference type="EMBL" id="FNTV01000002">
    <property type="protein sequence ID" value="SEF10904.1"/>
    <property type="molecule type" value="Genomic_DNA"/>
</dbReference>
<evidence type="ECO:0000313" key="3">
    <source>
        <dbReference type="Proteomes" id="UP000182725"/>
    </source>
</evidence>
<proteinExistence type="predicted"/>
<name>A0A1H5PBF4_9MICC</name>
<feature type="compositionally biased region" description="Polar residues" evidence="1">
    <location>
        <begin position="48"/>
        <end position="57"/>
    </location>
</feature>
<evidence type="ECO:0000256" key="1">
    <source>
        <dbReference type="SAM" id="MobiDB-lite"/>
    </source>
</evidence>
<evidence type="ECO:0000313" key="2">
    <source>
        <dbReference type="EMBL" id="SEF10904.1"/>
    </source>
</evidence>
<protein>
    <submittedName>
        <fullName evidence="2">Uncharacterized protein</fullName>
    </submittedName>
</protein>
<gene>
    <name evidence="2" type="ORF">SAMN04489740_4047</name>
</gene>
<dbReference type="Proteomes" id="UP000182725">
    <property type="component" value="Unassembled WGS sequence"/>
</dbReference>
<organism evidence="2 3">
    <name type="scientific">Arthrobacter alpinus</name>
    <dbReference type="NCBI Taxonomy" id="656366"/>
    <lineage>
        <taxon>Bacteria</taxon>
        <taxon>Bacillati</taxon>
        <taxon>Actinomycetota</taxon>
        <taxon>Actinomycetes</taxon>
        <taxon>Micrococcales</taxon>
        <taxon>Micrococcaceae</taxon>
        <taxon>Arthrobacter</taxon>
    </lineage>
</organism>
<feature type="compositionally biased region" description="Polar residues" evidence="1">
    <location>
        <begin position="26"/>
        <end position="35"/>
    </location>
</feature>
<reference evidence="2 3" key="1">
    <citation type="submission" date="2016-10" db="EMBL/GenBank/DDBJ databases">
        <authorList>
            <person name="de Groot N.N."/>
        </authorList>
    </citation>
    <scope>NUCLEOTIDE SEQUENCE [LARGE SCALE GENOMIC DNA]</scope>
    <source>
        <strain evidence="2 3">DSM 22274</strain>
    </source>
</reference>
<feature type="region of interest" description="Disordered" evidence="1">
    <location>
        <begin position="26"/>
        <end position="76"/>
    </location>
</feature>